<keyword evidence="7" id="KW-0998">Cell outer membrane</keyword>
<name>A0A5P8P3Z9_9BACT</name>
<keyword evidence="4" id="KW-1134">Transmembrane beta strand</keyword>
<evidence type="ECO:0000256" key="2">
    <source>
        <dbReference type="ARBA" id="ARBA00007613"/>
    </source>
</evidence>
<protein>
    <submittedName>
        <fullName evidence="8">TolC family protein</fullName>
    </submittedName>
</protein>
<dbReference type="Pfam" id="PF02321">
    <property type="entry name" value="OEP"/>
    <property type="match status" value="2"/>
</dbReference>
<accession>A0A5P8P3Z9</accession>
<dbReference type="PANTHER" id="PTHR30026:SF20">
    <property type="entry name" value="OUTER MEMBRANE PROTEIN TOLC"/>
    <property type="match status" value="1"/>
</dbReference>
<organism evidence="8 9">
    <name type="scientific">Sulfurimonas lithotrophica</name>
    <dbReference type="NCBI Taxonomy" id="2590022"/>
    <lineage>
        <taxon>Bacteria</taxon>
        <taxon>Pseudomonadati</taxon>
        <taxon>Campylobacterota</taxon>
        <taxon>Epsilonproteobacteria</taxon>
        <taxon>Campylobacterales</taxon>
        <taxon>Sulfurimonadaceae</taxon>
        <taxon>Sulfurimonas</taxon>
    </lineage>
</organism>
<dbReference type="Proteomes" id="UP000326944">
    <property type="component" value="Chromosome"/>
</dbReference>
<comment type="similarity">
    <text evidence="2">Belongs to the outer membrane factor (OMF) (TC 1.B.17) family.</text>
</comment>
<keyword evidence="5" id="KW-0812">Transmembrane</keyword>
<dbReference type="PANTHER" id="PTHR30026">
    <property type="entry name" value="OUTER MEMBRANE PROTEIN TOLC"/>
    <property type="match status" value="1"/>
</dbReference>
<dbReference type="InterPro" id="IPR003423">
    <property type="entry name" value="OMP_efflux"/>
</dbReference>
<evidence type="ECO:0000313" key="8">
    <source>
        <dbReference type="EMBL" id="QFR50414.1"/>
    </source>
</evidence>
<dbReference type="GO" id="GO:0009279">
    <property type="term" value="C:cell outer membrane"/>
    <property type="evidence" value="ECO:0007669"/>
    <property type="project" value="UniProtKB-SubCell"/>
</dbReference>
<dbReference type="InterPro" id="IPR051906">
    <property type="entry name" value="TolC-like"/>
</dbReference>
<dbReference type="GO" id="GO:1990281">
    <property type="term" value="C:efflux pump complex"/>
    <property type="evidence" value="ECO:0007669"/>
    <property type="project" value="TreeGrafter"/>
</dbReference>
<evidence type="ECO:0000313" key="9">
    <source>
        <dbReference type="Proteomes" id="UP000326944"/>
    </source>
</evidence>
<proteinExistence type="inferred from homology"/>
<reference evidence="8 9" key="1">
    <citation type="submission" date="2019-09" db="EMBL/GenBank/DDBJ databases">
        <title>Sulfurimonas gotlandica sp. nov., a chemoautotrophic and psychrotolerant epsilonproteobacterium isolated from a pelagic redoxcline, and an emended description of the genus Sulfurimonas.</title>
        <authorList>
            <person name="Wang S."/>
            <person name="Jiang L."/>
            <person name="Shao S."/>
        </authorList>
    </citation>
    <scope>NUCLEOTIDE SEQUENCE [LARGE SCALE GENOMIC DNA]</scope>
    <source>
        <strain evidence="8 9">GYSZ_1</strain>
    </source>
</reference>
<keyword evidence="3" id="KW-0813">Transport</keyword>
<gene>
    <name evidence="8" type="ORF">FJR48_02610</name>
</gene>
<keyword evidence="9" id="KW-1185">Reference proteome</keyword>
<sequence>MKKLYLICVIPSFVFAHTLNELVEMSFNNKLIESSKMNIESTQYEYESVKAKYLPQLSLGAKYQLTNKETSSVADNINVLYAEVDYNIYDGGKRENTFDSYESDILSAKENLSDLKNKIALEVVNYYYSYMSLSSQKEAKLKHIEQLQAQHQRLQKFLEAGKVTNDEVDKIVSRVQSANVNLHEIELNIQTILHNLEYLVGKKVSVTGTSKIEEYIEQEDNGIRSDLKALKLDTESLLYKAKAQKSDYFPSLNINDTYYRYDLNYKTLTYNGLSDEYTQNLISLNLSWNIFGFGTTKKAYESAYKKYTALKSKFEYEKNKASVDLKLAKKALEIGKLKILSAEAALKAADSTYVTIKNKYQNGLVDNVAYLEALSEKYSAISQLKDATYDLEIKKTNIIYHSGKNIEEYIK</sequence>
<evidence type="ECO:0000256" key="6">
    <source>
        <dbReference type="ARBA" id="ARBA00023136"/>
    </source>
</evidence>
<evidence type="ECO:0000256" key="1">
    <source>
        <dbReference type="ARBA" id="ARBA00004442"/>
    </source>
</evidence>
<comment type="subcellular location">
    <subcellularLocation>
        <location evidence="1">Cell outer membrane</location>
    </subcellularLocation>
</comment>
<dbReference type="SUPFAM" id="SSF56954">
    <property type="entry name" value="Outer membrane efflux proteins (OEP)"/>
    <property type="match status" value="1"/>
</dbReference>
<dbReference type="AlphaFoldDB" id="A0A5P8P3Z9"/>
<dbReference type="Gene3D" id="1.20.1600.10">
    <property type="entry name" value="Outer membrane efflux proteins (OEP)"/>
    <property type="match status" value="1"/>
</dbReference>
<dbReference type="GO" id="GO:0015562">
    <property type="term" value="F:efflux transmembrane transporter activity"/>
    <property type="evidence" value="ECO:0007669"/>
    <property type="project" value="InterPro"/>
</dbReference>
<dbReference type="GO" id="GO:0015288">
    <property type="term" value="F:porin activity"/>
    <property type="evidence" value="ECO:0007669"/>
    <property type="project" value="TreeGrafter"/>
</dbReference>
<evidence type="ECO:0000256" key="3">
    <source>
        <dbReference type="ARBA" id="ARBA00022448"/>
    </source>
</evidence>
<evidence type="ECO:0000256" key="7">
    <source>
        <dbReference type="ARBA" id="ARBA00023237"/>
    </source>
</evidence>
<evidence type="ECO:0000256" key="5">
    <source>
        <dbReference type="ARBA" id="ARBA00022692"/>
    </source>
</evidence>
<dbReference type="OrthoDB" id="5317248at2"/>
<dbReference type="KEGG" id="sulg:FJR48_02610"/>
<keyword evidence="6" id="KW-0472">Membrane</keyword>
<dbReference type="EMBL" id="CP043617">
    <property type="protein sequence ID" value="QFR50414.1"/>
    <property type="molecule type" value="Genomic_DNA"/>
</dbReference>
<evidence type="ECO:0000256" key="4">
    <source>
        <dbReference type="ARBA" id="ARBA00022452"/>
    </source>
</evidence>